<reference evidence="1 2" key="1">
    <citation type="submission" date="2018-02" db="EMBL/GenBank/DDBJ databases">
        <title>The genomes of Aspergillus section Nigri reveals drivers in fungal speciation.</title>
        <authorList>
            <consortium name="DOE Joint Genome Institute"/>
            <person name="Vesth T.C."/>
            <person name="Nybo J."/>
            <person name="Theobald S."/>
            <person name="Brandl J."/>
            <person name="Frisvad J.C."/>
            <person name="Nielsen K.F."/>
            <person name="Lyhne E.K."/>
            <person name="Kogle M.E."/>
            <person name="Kuo A."/>
            <person name="Riley R."/>
            <person name="Clum A."/>
            <person name="Nolan M."/>
            <person name="Lipzen A."/>
            <person name="Salamov A."/>
            <person name="Henrissat B."/>
            <person name="Wiebenga A."/>
            <person name="De vries R.P."/>
            <person name="Grigoriev I.V."/>
            <person name="Mortensen U.H."/>
            <person name="Andersen M.R."/>
            <person name="Baker S.E."/>
        </authorList>
    </citation>
    <scope>NUCLEOTIDE SEQUENCE [LARGE SCALE GENOMIC DNA]</scope>
    <source>
        <strain evidence="1 2">CBS 101889</strain>
    </source>
</reference>
<accession>A0A395HU91</accession>
<dbReference type="EMBL" id="KZ824288">
    <property type="protein sequence ID" value="RAL11502.1"/>
    <property type="molecule type" value="Genomic_DNA"/>
</dbReference>
<dbReference type="VEuPathDB" id="FungiDB:BO97DRAFT_454024"/>
<dbReference type="AlphaFoldDB" id="A0A395HU91"/>
<dbReference type="InterPro" id="IPR022085">
    <property type="entry name" value="OpdG"/>
</dbReference>
<dbReference type="OrthoDB" id="3350591at2759"/>
<dbReference type="GeneID" id="37203383"/>
<sequence length="260" mass="28988">MDAWATGYLRTWQSDFADEPDAEIAFHFIESVLYELRRLSQEGPANREAIHETVSNSIIAAMTSLPDPEIGVEDIQGVLFEAAISSPSDPFSLANITRQLIDNLPAPWNEELEKGIAFNTRERWNGPDKPAAGTGTTKYIGKWVSLNSFAAHLTALNASLGHYGVWTLNRAFSPNTGGYREDERLYHVPAAAAWIDILGGEIYRWSVQGDIPGEKWEQWKRGFEAVSQSSEAFEPGAREKAQIAFNRMREMEKPSGGEIQ</sequence>
<dbReference type="InterPro" id="IPR053204">
    <property type="entry name" value="Oxopyrrolidines_Biosynth-assoc"/>
</dbReference>
<name>A0A395HU91_ASPHC</name>
<dbReference type="PANTHER" id="PTHR38797">
    <property type="entry name" value="NUCLEAR PORE COMPLEX PROTEIN NUP85-RELATED"/>
    <property type="match status" value="1"/>
</dbReference>
<evidence type="ECO:0000313" key="2">
    <source>
        <dbReference type="Proteomes" id="UP000248961"/>
    </source>
</evidence>
<dbReference type="PANTHER" id="PTHR38797:SF4">
    <property type="entry name" value="NUCLEAR PORE COMPLEX PROTEIN NUP85"/>
    <property type="match status" value="1"/>
</dbReference>
<dbReference type="Pfam" id="PF12311">
    <property type="entry name" value="DUF3632"/>
    <property type="match status" value="1"/>
</dbReference>
<organism evidence="1 2">
    <name type="scientific">Aspergillus homomorphus (strain CBS 101889)</name>
    <dbReference type="NCBI Taxonomy" id="1450537"/>
    <lineage>
        <taxon>Eukaryota</taxon>
        <taxon>Fungi</taxon>
        <taxon>Dikarya</taxon>
        <taxon>Ascomycota</taxon>
        <taxon>Pezizomycotina</taxon>
        <taxon>Eurotiomycetes</taxon>
        <taxon>Eurotiomycetidae</taxon>
        <taxon>Eurotiales</taxon>
        <taxon>Aspergillaceae</taxon>
        <taxon>Aspergillus</taxon>
        <taxon>Aspergillus subgen. Circumdati</taxon>
    </lineage>
</organism>
<dbReference type="RefSeq" id="XP_025550656.1">
    <property type="nucleotide sequence ID" value="XM_025699094.1"/>
</dbReference>
<dbReference type="Proteomes" id="UP000248961">
    <property type="component" value="Unassembled WGS sequence"/>
</dbReference>
<protein>
    <submittedName>
        <fullName evidence="1">Uncharacterized protein</fullName>
    </submittedName>
</protein>
<evidence type="ECO:0000313" key="1">
    <source>
        <dbReference type="EMBL" id="RAL11502.1"/>
    </source>
</evidence>
<gene>
    <name evidence="1" type="ORF">BO97DRAFT_454024</name>
</gene>
<proteinExistence type="predicted"/>
<keyword evidence="2" id="KW-1185">Reference proteome</keyword>